<evidence type="ECO:0000256" key="4">
    <source>
        <dbReference type="SAM" id="MobiDB-lite"/>
    </source>
</evidence>
<dbReference type="AlphaFoldDB" id="A0A9P4UQV0"/>
<keyword evidence="2" id="KW-0689">Ribosomal protein</keyword>
<feature type="compositionally biased region" description="Polar residues" evidence="4">
    <location>
        <begin position="59"/>
        <end position="73"/>
    </location>
</feature>
<dbReference type="PANTHER" id="PTHR41237">
    <property type="entry name" value="37S RIBOSOMAL PROTEIN MRP21, MITOCHONDRIAL"/>
    <property type="match status" value="1"/>
</dbReference>
<dbReference type="Proteomes" id="UP000799441">
    <property type="component" value="Unassembled WGS sequence"/>
</dbReference>
<accession>A0A9P4UQV0</accession>
<evidence type="ECO:0000256" key="3">
    <source>
        <dbReference type="ARBA" id="ARBA00023274"/>
    </source>
</evidence>
<evidence type="ECO:0008006" key="7">
    <source>
        <dbReference type="Google" id="ProtNLM"/>
    </source>
</evidence>
<evidence type="ECO:0000256" key="1">
    <source>
        <dbReference type="ARBA" id="ARBA00006640"/>
    </source>
</evidence>
<comment type="caution">
    <text evidence="5">The sequence shown here is derived from an EMBL/GenBank/DDBJ whole genome shotgun (WGS) entry which is preliminary data.</text>
</comment>
<dbReference type="InterPro" id="IPR001911">
    <property type="entry name" value="Ribosomal_bS21"/>
</dbReference>
<protein>
    <recommendedName>
        <fullName evidence="7">Ribosomal protein S21</fullName>
    </recommendedName>
</protein>
<evidence type="ECO:0000313" key="5">
    <source>
        <dbReference type="EMBL" id="KAF2721410.1"/>
    </source>
</evidence>
<sequence>MDILRAGEMLARSSQLLSSSIAPVHRAQHALRTTVTPRQQLLPQRWRYQAKRSFTASVKWQQLEPESSNPQKSTHGKDRDMTSFLDENLDFLKPAEGQDTEQPSRPSVRYGGRGQSSVDDILGLMGSGRSRRQQQSTDSASMTSGLTDFANLLDPNYSQHRGGASGKIDPNVPAPPPTLTPSPVKLGPSVGRTVNIDPARGFDASRAFRQLEMNCNRNGVKRHAMRQRFHERPGLKRKRLHSERWRRRFKEGFRETVKMVQRMKRQGW</sequence>
<comment type="similarity">
    <text evidence="1">Belongs to the bacterial ribosomal protein bS21 family.</text>
</comment>
<gene>
    <name evidence="5" type="ORF">K431DRAFT_284792</name>
</gene>
<feature type="compositionally biased region" description="Polar residues" evidence="4">
    <location>
        <begin position="133"/>
        <end position="146"/>
    </location>
</feature>
<evidence type="ECO:0000256" key="2">
    <source>
        <dbReference type="ARBA" id="ARBA00022980"/>
    </source>
</evidence>
<keyword evidence="3" id="KW-0687">Ribonucleoprotein</keyword>
<dbReference type="GO" id="GO:0070124">
    <property type="term" value="P:mitochondrial translational initiation"/>
    <property type="evidence" value="ECO:0007669"/>
    <property type="project" value="TreeGrafter"/>
</dbReference>
<dbReference type="Pfam" id="PF01165">
    <property type="entry name" value="Ribosomal_S21"/>
    <property type="match status" value="1"/>
</dbReference>
<dbReference type="PANTHER" id="PTHR41237:SF1">
    <property type="entry name" value="SMALL RIBOSOMAL SUBUNIT PROTEIN BS21M"/>
    <property type="match status" value="1"/>
</dbReference>
<dbReference type="OrthoDB" id="2501249at2759"/>
<feature type="region of interest" description="Disordered" evidence="4">
    <location>
        <begin position="59"/>
        <end position="80"/>
    </location>
</feature>
<evidence type="ECO:0000313" key="6">
    <source>
        <dbReference type="Proteomes" id="UP000799441"/>
    </source>
</evidence>
<organism evidence="5 6">
    <name type="scientific">Polychaeton citri CBS 116435</name>
    <dbReference type="NCBI Taxonomy" id="1314669"/>
    <lineage>
        <taxon>Eukaryota</taxon>
        <taxon>Fungi</taxon>
        <taxon>Dikarya</taxon>
        <taxon>Ascomycota</taxon>
        <taxon>Pezizomycotina</taxon>
        <taxon>Dothideomycetes</taxon>
        <taxon>Dothideomycetidae</taxon>
        <taxon>Capnodiales</taxon>
        <taxon>Capnodiaceae</taxon>
        <taxon>Polychaeton</taxon>
    </lineage>
</organism>
<dbReference type="GO" id="GO:0005763">
    <property type="term" value="C:mitochondrial small ribosomal subunit"/>
    <property type="evidence" value="ECO:0007669"/>
    <property type="project" value="TreeGrafter"/>
</dbReference>
<keyword evidence="6" id="KW-1185">Reference proteome</keyword>
<reference evidence="5" key="1">
    <citation type="journal article" date="2020" name="Stud. Mycol.">
        <title>101 Dothideomycetes genomes: a test case for predicting lifestyles and emergence of pathogens.</title>
        <authorList>
            <person name="Haridas S."/>
            <person name="Albert R."/>
            <person name="Binder M."/>
            <person name="Bloem J."/>
            <person name="Labutti K."/>
            <person name="Salamov A."/>
            <person name="Andreopoulos B."/>
            <person name="Baker S."/>
            <person name="Barry K."/>
            <person name="Bills G."/>
            <person name="Bluhm B."/>
            <person name="Cannon C."/>
            <person name="Castanera R."/>
            <person name="Culley D."/>
            <person name="Daum C."/>
            <person name="Ezra D."/>
            <person name="Gonzalez J."/>
            <person name="Henrissat B."/>
            <person name="Kuo A."/>
            <person name="Liang C."/>
            <person name="Lipzen A."/>
            <person name="Lutzoni F."/>
            <person name="Magnuson J."/>
            <person name="Mondo S."/>
            <person name="Nolan M."/>
            <person name="Ohm R."/>
            <person name="Pangilinan J."/>
            <person name="Park H.-J."/>
            <person name="Ramirez L."/>
            <person name="Alfaro M."/>
            <person name="Sun H."/>
            <person name="Tritt A."/>
            <person name="Yoshinaga Y."/>
            <person name="Zwiers L.-H."/>
            <person name="Turgeon B."/>
            <person name="Goodwin S."/>
            <person name="Spatafora J."/>
            <person name="Crous P."/>
            <person name="Grigoriev I."/>
        </authorList>
    </citation>
    <scope>NUCLEOTIDE SEQUENCE</scope>
    <source>
        <strain evidence="5">CBS 116435</strain>
    </source>
</reference>
<dbReference type="InterPro" id="IPR052837">
    <property type="entry name" value="Mitoribosomal_bS21"/>
</dbReference>
<dbReference type="EMBL" id="MU003790">
    <property type="protein sequence ID" value="KAF2721410.1"/>
    <property type="molecule type" value="Genomic_DNA"/>
</dbReference>
<dbReference type="GO" id="GO:0003735">
    <property type="term" value="F:structural constituent of ribosome"/>
    <property type="evidence" value="ECO:0007669"/>
    <property type="project" value="InterPro"/>
</dbReference>
<proteinExistence type="inferred from homology"/>
<feature type="region of interest" description="Disordered" evidence="4">
    <location>
        <begin position="93"/>
        <end position="189"/>
    </location>
</feature>
<name>A0A9P4UQV0_9PEZI</name>